<reference evidence="2 3" key="2">
    <citation type="submission" date="2018-11" db="EMBL/GenBank/DDBJ databases">
        <authorList>
            <consortium name="Pathogen Informatics"/>
        </authorList>
    </citation>
    <scope>NUCLEOTIDE SEQUENCE [LARGE SCALE GENOMIC DNA]</scope>
    <source>
        <strain evidence="2 3">Egypt</strain>
    </source>
</reference>
<evidence type="ECO:0000313" key="2">
    <source>
        <dbReference type="EMBL" id="VDP22153.1"/>
    </source>
</evidence>
<dbReference type="AlphaFoldDB" id="A0A183A0A0"/>
<dbReference type="PANTHER" id="PTHR33327:SF3">
    <property type="entry name" value="RNA-DIRECTED DNA POLYMERASE"/>
    <property type="match status" value="1"/>
</dbReference>
<dbReference type="InterPro" id="IPR055469">
    <property type="entry name" value="DUF7041"/>
</dbReference>
<sequence length="230" mass="26181">MAEEGTPVDDRELNILVISIKPVAFIPHDPEVWFAALEMQFVARNVRSECSKYVYAVESIPAHRMTAITNNILKPPEKNAKDVLKAVVFQFYTPSNEERLCQLLARHPIGDTTPSRLLARLRTLASPETAHSDMVRELWLELLPRTVQPTVMTLLEDSSIDKAASIADKIVARVGNKDHFLVATTSQPYRRNWDTFAVRLLQPRQKLMHHCLSLKDRIPLPVLRISRNSL</sequence>
<protein>
    <submittedName>
        <fullName evidence="4">Vitellogenin domain-containing protein</fullName>
    </submittedName>
</protein>
<dbReference type="EMBL" id="UZAN01001250">
    <property type="protein sequence ID" value="VDP22153.1"/>
    <property type="molecule type" value="Genomic_DNA"/>
</dbReference>
<dbReference type="WBParaSite" id="ECPE_0000038501-mRNA-1">
    <property type="protein sequence ID" value="ECPE_0000038501-mRNA-1"/>
    <property type="gene ID" value="ECPE_0000038501"/>
</dbReference>
<feature type="domain" description="DUF7041" evidence="1">
    <location>
        <begin position="24"/>
        <end position="104"/>
    </location>
</feature>
<gene>
    <name evidence="2" type="ORF">ECPE_LOCUS385</name>
</gene>
<dbReference type="Proteomes" id="UP000272942">
    <property type="component" value="Unassembled WGS sequence"/>
</dbReference>
<organism evidence="4">
    <name type="scientific">Echinostoma caproni</name>
    <dbReference type="NCBI Taxonomy" id="27848"/>
    <lineage>
        <taxon>Eukaryota</taxon>
        <taxon>Metazoa</taxon>
        <taxon>Spiralia</taxon>
        <taxon>Lophotrochozoa</taxon>
        <taxon>Platyhelminthes</taxon>
        <taxon>Trematoda</taxon>
        <taxon>Digenea</taxon>
        <taxon>Plagiorchiida</taxon>
        <taxon>Echinostomata</taxon>
        <taxon>Echinostomatoidea</taxon>
        <taxon>Echinostomatidae</taxon>
        <taxon>Echinostoma</taxon>
    </lineage>
</organism>
<dbReference type="Pfam" id="PF23055">
    <property type="entry name" value="DUF7041"/>
    <property type="match status" value="1"/>
</dbReference>
<evidence type="ECO:0000313" key="4">
    <source>
        <dbReference type="WBParaSite" id="ECPE_0000038501-mRNA-1"/>
    </source>
</evidence>
<proteinExistence type="predicted"/>
<dbReference type="PANTHER" id="PTHR33327">
    <property type="entry name" value="ENDONUCLEASE"/>
    <property type="match status" value="1"/>
</dbReference>
<accession>A0A183A0A0</accession>
<evidence type="ECO:0000259" key="1">
    <source>
        <dbReference type="Pfam" id="PF23055"/>
    </source>
</evidence>
<name>A0A183A0A0_9TREM</name>
<reference evidence="4" key="1">
    <citation type="submission" date="2016-06" db="UniProtKB">
        <authorList>
            <consortium name="WormBaseParasite"/>
        </authorList>
    </citation>
    <scope>IDENTIFICATION</scope>
</reference>
<evidence type="ECO:0000313" key="3">
    <source>
        <dbReference type="Proteomes" id="UP000272942"/>
    </source>
</evidence>
<keyword evidence="3" id="KW-1185">Reference proteome</keyword>
<dbReference type="OrthoDB" id="6262499at2759"/>